<dbReference type="EC" id="3.1.-.-" evidence="3"/>
<dbReference type="PANTHER" id="PTHR37981">
    <property type="entry name" value="LIPASE 2"/>
    <property type="match status" value="1"/>
</dbReference>
<feature type="domain" description="SGNH hydrolase-type esterase" evidence="2">
    <location>
        <begin position="41"/>
        <end position="272"/>
    </location>
</feature>
<accession>A0ABW0ZG86</accession>
<dbReference type="PROSITE" id="PS51257">
    <property type="entry name" value="PROKAR_LIPOPROTEIN"/>
    <property type="match status" value="1"/>
</dbReference>
<sequence>MNRVTAPVLLLLAVLLVACSGEVDASGNQAEPVRASERYVALGDSYTSGPRLGARSGPEGCEQTTGNYPHLLAERLGLELVDVSCGGAMTDHLTEHQQLAGTAEVPPQLDALDADTALVTLSVGANDGNVFGDLVIDCVRSGMADPGGTPCTKKAQLDNGRLAQEIAGIADSIEEAVGDILERAPRARVIVVGYPQIVPASGHCDQLPLAAGDYPFAHQVVQDIVQAQQDGARTADAEYVDVWSATEGHDICADDPWIAGIRPQKPAAIFHPYAEHQDVVADLLMAKISGS</sequence>
<evidence type="ECO:0000259" key="2">
    <source>
        <dbReference type="Pfam" id="PF13472"/>
    </source>
</evidence>
<evidence type="ECO:0000313" key="3">
    <source>
        <dbReference type="EMBL" id="MFC5729537.1"/>
    </source>
</evidence>
<dbReference type="EMBL" id="JBHSNS010000004">
    <property type="protein sequence ID" value="MFC5729537.1"/>
    <property type="molecule type" value="Genomic_DNA"/>
</dbReference>
<dbReference type="InterPro" id="IPR013830">
    <property type="entry name" value="SGNH_hydro"/>
</dbReference>
<keyword evidence="4" id="KW-1185">Reference proteome</keyword>
<evidence type="ECO:0000313" key="4">
    <source>
        <dbReference type="Proteomes" id="UP001596072"/>
    </source>
</evidence>
<dbReference type="SUPFAM" id="SSF52266">
    <property type="entry name" value="SGNH hydrolase"/>
    <property type="match status" value="1"/>
</dbReference>
<dbReference type="CDD" id="cd01823">
    <property type="entry name" value="SEST_like"/>
    <property type="match status" value="1"/>
</dbReference>
<evidence type="ECO:0000256" key="1">
    <source>
        <dbReference type="SAM" id="SignalP"/>
    </source>
</evidence>
<name>A0ABW0ZG86_9ACTN</name>
<keyword evidence="1" id="KW-0732">Signal</keyword>
<gene>
    <name evidence="3" type="ORF">ACFPQB_11470</name>
</gene>
<dbReference type="InterPro" id="IPR036514">
    <property type="entry name" value="SGNH_hydro_sf"/>
</dbReference>
<protein>
    <submittedName>
        <fullName evidence="3">SGNH/GDSL hydrolase family protein</fullName>
        <ecNumber evidence="3">3.1.-.-</ecNumber>
    </submittedName>
</protein>
<proteinExistence type="predicted"/>
<feature type="chain" id="PRO_5046911104" evidence="1">
    <location>
        <begin position="26"/>
        <end position="291"/>
    </location>
</feature>
<dbReference type="PANTHER" id="PTHR37981:SF1">
    <property type="entry name" value="SGNH HYDROLASE-TYPE ESTERASE DOMAIN-CONTAINING PROTEIN"/>
    <property type="match status" value="1"/>
</dbReference>
<keyword evidence="3" id="KW-0378">Hydrolase</keyword>
<feature type="signal peptide" evidence="1">
    <location>
        <begin position="1"/>
        <end position="25"/>
    </location>
</feature>
<dbReference type="Proteomes" id="UP001596072">
    <property type="component" value="Unassembled WGS sequence"/>
</dbReference>
<dbReference type="Gene3D" id="3.40.50.1110">
    <property type="entry name" value="SGNH hydrolase"/>
    <property type="match status" value="1"/>
</dbReference>
<dbReference type="RefSeq" id="WP_136433965.1">
    <property type="nucleotide sequence ID" value="NZ_JBHSNS010000004.1"/>
</dbReference>
<reference evidence="4" key="1">
    <citation type="journal article" date="2019" name="Int. J. Syst. Evol. Microbiol.">
        <title>The Global Catalogue of Microorganisms (GCM) 10K type strain sequencing project: providing services to taxonomists for standard genome sequencing and annotation.</title>
        <authorList>
            <consortium name="The Broad Institute Genomics Platform"/>
            <consortium name="The Broad Institute Genome Sequencing Center for Infectious Disease"/>
            <person name="Wu L."/>
            <person name="Ma J."/>
        </authorList>
    </citation>
    <scope>NUCLEOTIDE SEQUENCE [LARGE SCALE GENOMIC DNA]</scope>
    <source>
        <strain evidence="4">YIM 94188</strain>
    </source>
</reference>
<organism evidence="3 4">
    <name type="scientific">Nocardioides vastitatis</name>
    <dbReference type="NCBI Taxonomy" id="2568655"/>
    <lineage>
        <taxon>Bacteria</taxon>
        <taxon>Bacillati</taxon>
        <taxon>Actinomycetota</taxon>
        <taxon>Actinomycetes</taxon>
        <taxon>Propionibacteriales</taxon>
        <taxon>Nocardioidaceae</taxon>
        <taxon>Nocardioides</taxon>
    </lineage>
</organism>
<comment type="caution">
    <text evidence="3">The sequence shown here is derived from an EMBL/GenBank/DDBJ whole genome shotgun (WGS) entry which is preliminary data.</text>
</comment>
<dbReference type="Pfam" id="PF13472">
    <property type="entry name" value="Lipase_GDSL_2"/>
    <property type="match status" value="1"/>
</dbReference>
<dbReference type="InterPro" id="IPR037460">
    <property type="entry name" value="SEST-like"/>
</dbReference>
<dbReference type="GO" id="GO:0016787">
    <property type="term" value="F:hydrolase activity"/>
    <property type="evidence" value="ECO:0007669"/>
    <property type="project" value="UniProtKB-KW"/>
</dbReference>